<reference evidence="1" key="1">
    <citation type="submission" date="2020-05" db="EMBL/GenBank/DDBJ databases">
        <authorList>
            <person name="Chiriac C."/>
            <person name="Salcher M."/>
            <person name="Ghai R."/>
            <person name="Kavagutti S V."/>
        </authorList>
    </citation>
    <scope>NUCLEOTIDE SEQUENCE</scope>
</reference>
<sequence>MSILVIFESPMILSMAIAKFGNSNFNAIFLKHEEQNHSIDNGRQVEDQIQICLAIANNFKLELKIMNVEQVLIEISNKEFDRILIELKFLHNVKILKNKISNDTRAKIIGITYAMDYLLAGGSYFKSVINVYKILNIFLWRRLFKDLKVRSFIFPHMSYPPKELLNKGVEVVSIKDWELFLNVIKRGSFFSQLGVPDFISHSDSIYLNLPFMDRSWIEQELETYLSLIRDDVKYRGKPVIIKPHPGIVFDKEFAQEYISKKCFEMGLDVVFMFSSVNRALPIEILLGLGANNLFVGAATGGVAFMRKENVKFLPSGDRTYDKNTKLGYYEFLRRR</sequence>
<accession>A0A6J6YRT2</accession>
<organism evidence="1">
    <name type="scientific">freshwater metagenome</name>
    <dbReference type="NCBI Taxonomy" id="449393"/>
    <lineage>
        <taxon>unclassified sequences</taxon>
        <taxon>metagenomes</taxon>
        <taxon>ecological metagenomes</taxon>
    </lineage>
</organism>
<gene>
    <name evidence="1" type="ORF">UFOPK3124_00478</name>
</gene>
<evidence type="ECO:0000313" key="1">
    <source>
        <dbReference type="EMBL" id="CAB4812191.1"/>
    </source>
</evidence>
<name>A0A6J6YRT2_9ZZZZ</name>
<protein>
    <submittedName>
        <fullName evidence="1">Unannotated protein</fullName>
    </submittedName>
</protein>
<dbReference type="EMBL" id="CAFAAY010000023">
    <property type="protein sequence ID" value="CAB4812191.1"/>
    <property type="molecule type" value="Genomic_DNA"/>
</dbReference>
<proteinExistence type="predicted"/>
<dbReference type="AlphaFoldDB" id="A0A6J6YRT2"/>